<keyword evidence="7" id="KW-0732">Signal</keyword>
<dbReference type="EMBL" id="DVHB01000026">
    <property type="protein sequence ID" value="HIR39004.1"/>
    <property type="molecule type" value="Genomic_DNA"/>
</dbReference>
<dbReference type="PRINTS" id="PR00753">
    <property type="entry name" value="ACCSYNTHASE"/>
</dbReference>
<evidence type="ECO:0000256" key="1">
    <source>
        <dbReference type="ARBA" id="ARBA00001933"/>
    </source>
</evidence>
<evidence type="ECO:0000256" key="3">
    <source>
        <dbReference type="ARBA" id="ARBA00022576"/>
    </source>
</evidence>
<evidence type="ECO:0000256" key="7">
    <source>
        <dbReference type="SAM" id="SignalP"/>
    </source>
</evidence>
<dbReference type="Gene3D" id="3.40.640.10">
    <property type="entry name" value="Type I PLP-dependent aspartate aminotransferase-like (Major domain)"/>
    <property type="match status" value="1"/>
</dbReference>
<proteinExistence type="inferred from homology"/>
<keyword evidence="5" id="KW-0663">Pyridoxal phosphate</keyword>
<dbReference type="Proteomes" id="UP000824179">
    <property type="component" value="Unassembled WGS sequence"/>
</dbReference>
<feature type="domain" description="Aminotransferase class I/classII large" evidence="8">
    <location>
        <begin position="32"/>
        <end position="392"/>
    </location>
</feature>
<dbReference type="AlphaFoldDB" id="A0A9D1AFE8"/>
<evidence type="ECO:0000256" key="2">
    <source>
        <dbReference type="ARBA" id="ARBA00007441"/>
    </source>
</evidence>
<dbReference type="PANTHER" id="PTHR46383">
    <property type="entry name" value="ASPARTATE AMINOTRANSFERASE"/>
    <property type="match status" value="1"/>
</dbReference>
<evidence type="ECO:0000256" key="6">
    <source>
        <dbReference type="RuleBase" id="RU000481"/>
    </source>
</evidence>
<evidence type="ECO:0000313" key="10">
    <source>
        <dbReference type="Proteomes" id="UP000824179"/>
    </source>
</evidence>
<dbReference type="InterPro" id="IPR015422">
    <property type="entry name" value="PyrdxlP-dep_Trfase_small"/>
</dbReference>
<dbReference type="FunFam" id="3.40.640.10:FF:000033">
    <property type="entry name" value="Aspartate aminotransferase"/>
    <property type="match status" value="1"/>
</dbReference>
<dbReference type="InterPro" id="IPR015424">
    <property type="entry name" value="PyrdxlP-dep_Trfase"/>
</dbReference>
<evidence type="ECO:0000256" key="5">
    <source>
        <dbReference type="ARBA" id="ARBA00022898"/>
    </source>
</evidence>
<dbReference type="InterPro" id="IPR015421">
    <property type="entry name" value="PyrdxlP-dep_Trfase_major"/>
</dbReference>
<protein>
    <recommendedName>
        <fullName evidence="6">Aminotransferase</fullName>
        <ecNumber evidence="6">2.6.1.-</ecNumber>
    </recommendedName>
</protein>
<sequence length="400" mass="43497">MSKLSKRVSTIAPSMTLAMSAKAAELKAAGENVISFGVGEPDFITPAHIIQAAKDALDAGYTKYVAAAGLPALKKAVCKKFKEDNGLDYEPSQIIISNGAKHSIFNAVFATVDPGDEVIIPAPYWLTYPEVVKCCGGVPVYVYATRDTGFKVTAEQIEKAVTPKTKMLIFNTPNNPTGAVYSEEEIRAIAAVCEKHDILVLADEIYEKLIYGGEKHFSIASASPRMKELTITVNGVSKSYAMTGWRLGYLGAAPGIAKAIASFQSHATSNVNTMTQYATIAALEGPTEPMQDMVKAFAARRERMMEILDGLKPLGLDYVKPDGAFYVMLLCDKFYGKSYEGRVIKGSMDMTEMLLEHAKVALTPGICFGDDDCVRLSYALSMEEMVEGLKRIENFVRALK</sequence>
<dbReference type="GO" id="GO:0006520">
    <property type="term" value="P:amino acid metabolic process"/>
    <property type="evidence" value="ECO:0007669"/>
    <property type="project" value="InterPro"/>
</dbReference>
<gene>
    <name evidence="9" type="ORF">IAB90_01345</name>
</gene>
<dbReference type="GO" id="GO:0030170">
    <property type="term" value="F:pyridoxal phosphate binding"/>
    <property type="evidence" value="ECO:0007669"/>
    <property type="project" value="InterPro"/>
</dbReference>
<comment type="cofactor">
    <cofactor evidence="1 6">
        <name>pyridoxal 5'-phosphate</name>
        <dbReference type="ChEBI" id="CHEBI:597326"/>
    </cofactor>
</comment>
<dbReference type="InterPro" id="IPR004838">
    <property type="entry name" value="NHTrfase_class1_PyrdxlP-BS"/>
</dbReference>
<dbReference type="PROSITE" id="PS00105">
    <property type="entry name" value="AA_TRANSFER_CLASS_1"/>
    <property type="match status" value="1"/>
</dbReference>
<reference evidence="9" key="2">
    <citation type="journal article" date="2021" name="PeerJ">
        <title>Extensive microbial diversity within the chicken gut microbiome revealed by metagenomics and culture.</title>
        <authorList>
            <person name="Gilroy R."/>
            <person name="Ravi A."/>
            <person name="Getino M."/>
            <person name="Pursley I."/>
            <person name="Horton D.L."/>
            <person name="Alikhan N.F."/>
            <person name="Baker D."/>
            <person name="Gharbi K."/>
            <person name="Hall N."/>
            <person name="Watson M."/>
            <person name="Adriaenssens E.M."/>
            <person name="Foster-Nyarko E."/>
            <person name="Jarju S."/>
            <person name="Secka A."/>
            <person name="Antonio M."/>
            <person name="Oren A."/>
            <person name="Chaudhuri R.R."/>
            <person name="La Ragione R."/>
            <person name="Hildebrand F."/>
            <person name="Pallen M.J."/>
        </authorList>
    </citation>
    <scope>NUCLEOTIDE SEQUENCE</scope>
    <source>
        <strain evidence="9">ChiW25-3613</strain>
    </source>
</reference>
<dbReference type="GO" id="GO:0008483">
    <property type="term" value="F:transaminase activity"/>
    <property type="evidence" value="ECO:0007669"/>
    <property type="project" value="UniProtKB-KW"/>
</dbReference>
<dbReference type="InterPro" id="IPR050596">
    <property type="entry name" value="AspAT/PAT-like"/>
</dbReference>
<comment type="caution">
    <text evidence="9">The sequence shown here is derived from an EMBL/GenBank/DDBJ whole genome shotgun (WGS) entry which is preliminary data.</text>
</comment>
<feature type="chain" id="PRO_5038340490" description="Aminotransferase" evidence="7">
    <location>
        <begin position="24"/>
        <end position="400"/>
    </location>
</feature>
<dbReference type="EC" id="2.6.1.-" evidence="6"/>
<reference evidence="9" key="1">
    <citation type="submission" date="2020-10" db="EMBL/GenBank/DDBJ databases">
        <authorList>
            <person name="Gilroy R."/>
        </authorList>
    </citation>
    <scope>NUCLEOTIDE SEQUENCE</scope>
    <source>
        <strain evidence="9">ChiW25-3613</strain>
    </source>
</reference>
<dbReference type="SUPFAM" id="SSF53383">
    <property type="entry name" value="PLP-dependent transferases"/>
    <property type="match status" value="1"/>
</dbReference>
<dbReference type="Gene3D" id="3.90.1150.10">
    <property type="entry name" value="Aspartate Aminotransferase, domain 1"/>
    <property type="match status" value="1"/>
</dbReference>
<evidence type="ECO:0000259" key="8">
    <source>
        <dbReference type="Pfam" id="PF00155"/>
    </source>
</evidence>
<organism evidence="9 10">
    <name type="scientific">Candidatus Coproplasma stercoripullorum</name>
    <dbReference type="NCBI Taxonomy" id="2840751"/>
    <lineage>
        <taxon>Bacteria</taxon>
        <taxon>Bacillati</taxon>
        <taxon>Bacillota</taxon>
        <taxon>Clostridia</taxon>
        <taxon>Eubacteriales</taxon>
        <taxon>Candidatus Coproplasma</taxon>
    </lineage>
</organism>
<name>A0A9D1AFE8_9FIRM</name>
<dbReference type="CDD" id="cd00609">
    <property type="entry name" value="AAT_like"/>
    <property type="match status" value="1"/>
</dbReference>
<evidence type="ECO:0000313" key="9">
    <source>
        <dbReference type="EMBL" id="HIR39004.1"/>
    </source>
</evidence>
<dbReference type="Pfam" id="PF00155">
    <property type="entry name" value="Aminotran_1_2"/>
    <property type="match status" value="1"/>
</dbReference>
<evidence type="ECO:0000256" key="4">
    <source>
        <dbReference type="ARBA" id="ARBA00022679"/>
    </source>
</evidence>
<dbReference type="InterPro" id="IPR004839">
    <property type="entry name" value="Aminotransferase_I/II_large"/>
</dbReference>
<accession>A0A9D1AFE8</accession>
<keyword evidence="4 6" id="KW-0808">Transferase</keyword>
<comment type="similarity">
    <text evidence="2 6">Belongs to the class-I pyridoxal-phosphate-dependent aminotransferase family.</text>
</comment>
<keyword evidence="3 6" id="KW-0032">Aminotransferase</keyword>
<feature type="signal peptide" evidence="7">
    <location>
        <begin position="1"/>
        <end position="23"/>
    </location>
</feature>
<dbReference type="PANTHER" id="PTHR46383:SF1">
    <property type="entry name" value="ASPARTATE AMINOTRANSFERASE"/>
    <property type="match status" value="1"/>
</dbReference>